<sequence length="194" mass="22335">MANVLADLTDDEDMVELINIVQRRRARKVDLNRENHFLKWSDGDFIKRFRLSKNGVRFLLDSIQNLISSPTMRNKAVSAQDMVFVTLRFYATGSFLQVVGDYVGIDKSTASRIVYKVSRAIASLHNEFIKMPTTEQEKRTTTQQFYNISRFPKCIGALDCTHIKIMSPGEDEPEIYRNRKGFFSVNIQAICKIV</sequence>
<organism evidence="1 2">
    <name type="scientific">Pyrocoelia pectoralis</name>
    <dbReference type="NCBI Taxonomy" id="417401"/>
    <lineage>
        <taxon>Eukaryota</taxon>
        <taxon>Metazoa</taxon>
        <taxon>Ecdysozoa</taxon>
        <taxon>Arthropoda</taxon>
        <taxon>Hexapoda</taxon>
        <taxon>Insecta</taxon>
        <taxon>Pterygota</taxon>
        <taxon>Neoptera</taxon>
        <taxon>Endopterygota</taxon>
        <taxon>Coleoptera</taxon>
        <taxon>Polyphaga</taxon>
        <taxon>Elateriformia</taxon>
        <taxon>Elateroidea</taxon>
        <taxon>Lampyridae</taxon>
        <taxon>Lampyrinae</taxon>
        <taxon>Pyrocoelia</taxon>
    </lineage>
</organism>
<proteinExistence type="predicted"/>
<evidence type="ECO:0008006" key="3">
    <source>
        <dbReference type="Google" id="ProtNLM"/>
    </source>
</evidence>
<dbReference type="AlphaFoldDB" id="A0AAN7VUA5"/>
<dbReference type="EMBL" id="JAVRBK010000001">
    <property type="protein sequence ID" value="KAK5649564.1"/>
    <property type="molecule type" value="Genomic_DNA"/>
</dbReference>
<comment type="caution">
    <text evidence="1">The sequence shown here is derived from an EMBL/GenBank/DDBJ whole genome shotgun (WGS) entry which is preliminary data.</text>
</comment>
<evidence type="ECO:0000313" key="2">
    <source>
        <dbReference type="Proteomes" id="UP001329430"/>
    </source>
</evidence>
<dbReference type="PANTHER" id="PTHR22930:SF289">
    <property type="entry name" value="DDE TNP4 DOMAIN-CONTAINING PROTEIN-RELATED"/>
    <property type="match status" value="1"/>
</dbReference>
<gene>
    <name evidence="1" type="ORF">RI129_000593</name>
</gene>
<accession>A0AAN7VUA5</accession>
<reference evidence="1 2" key="1">
    <citation type="journal article" date="2024" name="Insects">
        <title>An Improved Chromosome-Level Genome Assembly of the Firefly Pyrocoelia pectoralis.</title>
        <authorList>
            <person name="Fu X."/>
            <person name="Meyer-Rochow V.B."/>
            <person name="Ballantyne L."/>
            <person name="Zhu X."/>
        </authorList>
    </citation>
    <scope>NUCLEOTIDE SEQUENCE [LARGE SCALE GENOMIC DNA]</scope>
    <source>
        <strain evidence="1">XCY_ONT2</strain>
    </source>
</reference>
<name>A0AAN7VUA5_9COLE</name>
<evidence type="ECO:0000313" key="1">
    <source>
        <dbReference type="EMBL" id="KAK5649564.1"/>
    </source>
</evidence>
<dbReference type="InterPro" id="IPR045249">
    <property type="entry name" value="HARBI1-like"/>
</dbReference>
<protein>
    <recommendedName>
        <fullName evidence="3">Nuclease HARBI1</fullName>
    </recommendedName>
</protein>
<dbReference type="InterPro" id="IPR026103">
    <property type="entry name" value="HARBI1_animal"/>
</dbReference>
<keyword evidence="2" id="KW-1185">Reference proteome</keyword>
<dbReference type="Proteomes" id="UP001329430">
    <property type="component" value="Chromosome 1"/>
</dbReference>
<dbReference type="PRINTS" id="PR02086">
    <property type="entry name" value="PUTNUCHARBI1"/>
</dbReference>
<dbReference type="PANTHER" id="PTHR22930">
    <property type="match status" value="1"/>
</dbReference>